<dbReference type="Proteomes" id="UP000238415">
    <property type="component" value="Unassembled WGS sequence"/>
</dbReference>
<keyword evidence="6" id="KW-1185">Reference proteome</keyword>
<comment type="caution">
    <text evidence="5">The sequence shown here is derived from an EMBL/GenBank/DDBJ whole genome shotgun (WGS) entry which is preliminary data.</text>
</comment>
<accession>A0A2T0AVM9</accession>
<keyword evidence="3" id="KW-0159">Chromosome partition</keyword>
<dbReference type="OrthoDB" id="9806226at2"/>
<dbReference type="Gene3D" id="1.10.10.10">
    <property type="entry name" value="Winged helix-like DNA-binding domain superfamily/Winged helix DNA-binding domain"/>
    <property type="match status" value="2"/>
</dbReference>
<sequence length="177" mass="19646">MPLFFREEKKAALECLLFVAGGPVTVETLAASLGLSNEDVIELALELKKLYNEEGRGLQIREVAGGYQMCTRPQYAHYIETFLRPELPSLSMAALETLAVIAYRQPVTRAEIEHIRGVKVDGILTSLLNRGLIKEAGRKDAPGRPILYVTTPRFLELLGLKDLSELPPLEEAADVRE</sequence>
<dbReference type="InterPro" id="IPR005234">
    <property type="entry name" value="ScpB_csome_segregation"/>
</dbReference>
<dbReference type="Pfam" id="PF04079">
    <property type="entry name" value="SMC_ScpB"/>
    <property type="match status" value="1"/>
</dbReference>
<dbReference type="InterPro" id="IPR036390">
    <property type="entry name" value="WH_DNA-bd_sf"/>
</dbReference>
<evidence type="ECO:0000313" key="6">
    <source>
        <dbReference type="Proteomes" id="UP000238415"/>
    </source>
</evidence>
<evidence type="ECO:0000256" key="1">
    <source>
        <dbReference type="ARBA" id="ARBA00022490"/>
    </source>
</evidence>
<dbReference type="NCBIfam" id="TIGR00281">
    <property type="entry name" value="SMC-Scp complex subunit ScpB"/>
    <property type="match status" value="1"/>
</dbReference>
<reference evidence="5 6" key="1">
    <citation type="submission" date="2018-03" db="EMBL/GenBank/DDBJ databases">
        <title>Genome sequence of Moorella humiferrea DSM 23265.</title>
        <authorList>
            <person name="Poehlein A."/>
            <person name="Daniel R."/>
        </authorList>
    </citation>
    <scope>NUCLEOTIDE SEQUENCE [LARGE SCALE GENOMIC DNA]</scope>
    <source>
        <strain evidence="5 6">DSM 23265</strain>
    </source>
</reference>
<dbReference type="SUPFAM" id="SSF46785">
    <property type="entry name" value="Winged helix' DNA-binding domain"/>
    <property type="match status" value="2"/>
</dbReference>
<proteinExistence type="predicted"/>
<dbReference type="PANTHER" id="PTHR34298">
    <property type="entry name" value="SEGREGATION AND CONDENSATION PROTEIN B"/>
    <property type="match status" value="1"/>
</dbReference>
<dbReference type="AlphaFoldDB" id="A0A2T0AVM9"/>
<dbReference type="PANTHER" id="PTHR34298:SF2">
    <property type="entry name" value="SEGREGATION AND CONDENSATION PROTEIN B"/>
    <property type="match status" value="1"/>
</dbReference>
<gene>
    <name evidence="5" type="primary">scpB</name>
    <name evidence="5" type="ORF">MOHU_06920</name>
</gene>
<protein>
    <submittedName>
        <fullName evidence="5">Segregation and condensation protein B</fullName>
    </submittedName>
</protein>
<evidence type="ECO:0000313" key="5">
    <source>
        <dbReference type="EMBL" id="PRR74711.1"/>
    </source>
</evidence>
<keyword evidence="1" id="KW-0963">Cytoplasm</keyword>
<dbReference type="GO" id="GO:0051301">
    <property type="term" value="P:cell division"/>
    <property type="evidence" value="ECO:0007669"/>
    <property type="project" value="UniProtKB-KW"/>
</dbReference>
<evidence type="ECO:0000256" key="4">
    <source>
        <dbReference type="ARBA" id="ARBA00023306"/>
    </source>
</evidence>
<evidence type="ECO:0000256" key="2">
    <source>
        <dbReference type="ARBA" id="ARBA00022618"/>
    </source>
</evidence>
<keyword evidence="2" id="KW-0132">Cell division</keyword>
<dbReference type="RefSeq" id="WP_106004710.1">
    <property type="nucleotide sequence ID" value="NZ_JAWVGS010000008.1"/>
</dbReference>
<keyword evidence="4" id="KW-0131">Cell cycle</keyword>
<dbReference type="PIRSF" id="PIRSF019345">
    <property type="entry name" value="ScpB"/>
    <property type="match status" value="1"/>
</dbReference>
<dbReference type="GO" id="GO:0051304">
    <property type="term" value="P:chromosome separation"/>
    <property type="evidence" value="ECO:0007669"/>
    <property type="project" value="InterPro"/>
</dbReference>
<organism evidence="5 6">
    <name type="scientific">Neomoorella humiferrea</name>
    <dbReference type="NCBI Taxonomy" id="676965"/>
    <lineage>
        <taxon>Bacteria</taxon>
        <taxon>Bacillati</taxon>
        <taxon>Bacillota</taxon>
        <taxon>Clostridia</taxon>
        <taxon>Neomoorellales</taxon>
        <taxon>Neomoorellaceae</taxon>
        <taxon>Neomoorella</taxon>
    </lineage>
</organism>
<dbReference type="EMBL" id="PVXM01000007">
    <property type="protein sequence ID" value="PRR74711.1"/>
    <property type="molecule type" value="Genomic_DNA"/>
</dbReference>
<dbReference type="InterPro" id="IPR036388">
    <property type="entry name" value="WH-like_DNA-bd_sf"/>
</dbReference>
<name>A0A2T0AVM9_9FIRM</name>
<evidence type="ECO:0000256" key="3">
    <source>
        <dbReference type="ARBA" id="ARBA00022829"/>
    </source>
</evidence>